<feature type="coiled-coil region" evidence="1">
    <location>
        <begin position="51"/>
        <end position="111"/>
    </location>
</feature>
<sequence>MIKRGSQVTRFTNRDSALEILELVLPMKPIPLEIQLELVDQDKSLVETAAGKSVNEELNRLEQRHEDELRKIKEEYYLAIQEKDKELQDHLKDAQRKIDRDLDKIHRQQEQLRAERRADDRRRKNEFDLQIQRMQSSARPI</sequence>
<evidence type="ECO:0000313" key="4">
    <source>
        <dbReference type="Proteomes" id="UP000042958"/>
    </source>
</evidence>
<gene>
    <name evidence="3" type="ORF">PMG11_01970</name>
</gene>
<feature type="region of interest" description="Disordered" evidence="2">
    <location>
        <begin position="111"/>
        <end position="141"/>
    </location>
</feature>
<dbReference type="Proteomes" id="UP000042958">
    <property type="component" value="Unassembled WGS sequence"/>
</dbReference>
<accession>A0A0F7TIL1</accession>
<keyword evidence="1" id="KW-0175">Coiled coil</keyword>
<feature type="compositionally biased region" description="Polar residues" evidence="2">
    <location>
        <begin position="132"/>
        <end position="141"/>
    </location>
</feature>
<protein>
    <submittedName>
        <fullName evidence="3">Uncharacterized protein</fullName>
    </submittedName>
</protein>
<proteinExistence type="predicted"/>
<reference evidence="4" key="1">
    <citation type="journal article" date="2015" name="Genome Announc.">
        <title>Draft genome sequence of the fungus Penicillium brasilianum MG11.</title>
        <authorList>
            <person name="Horn F."/>
            <person name="Linde J."/>
            <person name="Mattern D.J."/>
            <person name="Walther G."/>
            <person name="Guthke R."/>
            <person name="Brakhage A.A."/>
            <person name="Valiante V."/>
        </authorList>
    </citation>
    <scope>NUCLEOTIDE SEQUENCE [LARGE SCALE GENOMIC DNA]</scope>
    <source>
        <strain evidence="4">MG11</strain>
    </source>
</reference>
<evidence type="ECO:0000256" key="1">
    <source>
        <dbReference type="SAM" id="Coils"/>
    </source>
</evidence>
<dbReference type="OrthoDB" id="8954335at2759"/>
<feature type="compositionally biased region" description="Basic and acidic residues" evidence="2">
    <location>
        <begin position="111"/>
        <end position="127"/>
    </location>
</feature>
<keyword evidence="4" id="KW-1185">Reference proteome</keyword>
<dbReference type="AlphaFoldDB" id="A0A0F7TIL1"/>
<dbReference type="EMBL" id="CDHK01000002">
    <property type="protein sequence ID" value="CEJ55732.1"/>
    <property type="molecule type" value="Genomic_DNA"/>
</dbReference>
<evidence type="ECO:0000313" key="3">
    <source>
        <dbReference type="EMBL" id="CEJ55732.1"/>
    </source>
</evidence>
<evidence type="ECO:0000256" key="2">
    <source>
        <dbReference type="SAM" id="MobiDB-lite"/>
    </source>
</evidence>
<organism evidence="3 4">
    <name type="scientific">Penicillium brasilianum</name>
    <dbReference type="NCBI Taxonomy" id="104259"/>
    <lineage>
        <taxon>Eukaryota</taxon>
        <taxon>Fungi</taxon>
        <taxon>Dikarya</taxon>
        <taxon>Ascomycota</taxon>
        <taxon>Pezizomycotina</taxon>
        <taxon>Eurotiomycetes</taxon>
        <taxon>Eurotiomycetidae</taxon>
        <taxon>Eurotiales</taxon>
        <taxon>Aspergillaceae</taxon>
        <taxon>Penicillium</taxon>
    </lineage>
</organism>
<name>A0A0F7TIL1_PENBI</name>
<dbReference type="STRING" id="104259.A0A0F7TIL1"/>